<dbReference type="PANTHER" id="PTHR38445:SF7">
    <property type="entry name" value="GNTR-FAMILY TRANSCRIPTIONAL REGULATOR"/>
    <property type="match status" value="1"/>
</dbReference>
<sequence length="123" mass="13938">MNLFIDNKSGAPIYDQIYTQIKNEILNGNLQPDEALPSIRALARDLRISVITTKRAYDELEKEGFLYAIPAKGFFVAAKNTELLREENLKQIESHLTEAVRLAASCGLAKNDLVEMLELLWEE</sequence>
<accession>A0A2A7B5S6</accession>
<proteinExistence type="predicted"/>
<keyword evidence="1" id="KW-0805">Transcription regulation</keyword>
<dbReference type="OrthoDB" id="9801546at2"/>
<evidence type="ECO:0000256" key="1">
    <source>
        <dbReference type="ARBA" id="ARBA00023015"/>
    </source>
</evidence>
<organism evidence="5 6">
    <name type="scientific">Faecalibacterium prausnitzii</name>
    <dbReference type="NCBI Taxonomy" id="853"/>
    <lineage>
        <taxon>Bacteria</taxon>
        <taxon>Bacillati</taxon>
        <taxon>Bacillota</taxon>
        <taxon>Clostridia</taxon>
        <taxon>Eubacteriales</taxon>
        <taxon>Oscillospiraceae</taxon>
        <taxon>Faecalibacterium</taxon>
    </lineage>
</organism>
<dbReference type="PANTHER" id="PTHR38445">
    <property type="entry name" value="HTH-TYPE TRANSCRIPTIONAL REPRESSOR YTRA"/>
    <property type="match status" value="1"/>
</dbReference>
<keyword evidence="3" id="KW-0804">Transcription</keyword>
<reference evidence="5 6" key="1">
    <citation type="journal article" date="2017" name="Front. Microbiol.">
        <title>New Insights into the Diversity of the Genus Faecalibacterium.</title>
        <authorList>
            <person name="Benevides L."/>
            <person name="Burman S."/>
            <person name="Martin R."/>
            <person name="Robert V."/>
            <person name="Thomas M."/>
            <person name="Miquel S."/>
            <person name="Chain F."/>
            <person name="Sokol H."/>
            <person name="Bermudez-Humaran L.G."/>
            <person name="Morrison M."/>
            <person name="Langella P."/>
            <person name="Azevedo V.A."/>
            <person name="Chatel J.M."/>
            <person name="Soares S."/>
        </authorList>
    </citation>
    <scope>NUCLEOTIDE SEQUENCE [LARGE SCALE GENOMIC DNA]</scope>
    <source>
        <strain evidence="5 6">AHMP21</strain>
    </source>
</reference>
<dbReference type="GO" id="GO:0003677">
    <property type="term" value="F:DNA binding"/>
    <property type="evidence" value="ECO:0007669"/>
    <property type="project" value="UniProtKB-KW"/>
</dbReference>
<dbReference type="InterPro" id="IPR036388">
    <property type="entry name" value="WH-like_DNA-bd_sf"/>
</dbReference>
<gene>
    <name evidence="5" type="ORF">CHR60_08500</name>
</gene>
<dbReference type="CDD" id="cd07377">
    <property type="entry name" value="WHTH_GntR"/>
    <property type="match status" value="1"/>
</dbReference>
<dbReference type="Proteomes" id="UP000220904">
    <property type="component" value="Unassembled WGS sequence"/>
</dbReference>
<dbReference type="EMBL" id="NOUV01000014">
    <property type="protein sequence ID" value="PDX86760.1"/>
    <property type="molecule type" value="Genomic_DNA"/>
</dbReference>
<protein>
    <submittedName>
        <fullName evidence="5">GntR family transcriptional regulator</fullName>
    </submittedName>
</protein>
<dbReference type="Gene3D" id="1.10.10.10">
    <property type="entry name" value="Winged helix-like DNA-binding domain superfamily/Winged helix DNA-binding domain"/>
    <property type="match status" value="1"/>
</dbReference>
<keyword evidence="2" id="KW-0238">DNA-binding</keyword>
<evidence type="ECO:0000313" key="6">
    <source>
        <dbReference type="Proteomes" id="UP000220904"/>
    </source>
</evidence>
<evidence type="ECO:0000259" key="4">
    <source>
        <dbReference type="PROSITE" id="PS50949"/>
    </source>
</evidence>
<dbReference type="PROSITE" id="PS50949">
    <property type="entry name" value="HTH_GNTR"/>
    <property type="match status" value="1"/>
</dbReference>
<evidence type="ECO:0000256" key="2">
    <source>
        <dbReference type="ARBA" id="ARBA00023125"/>
    </source>
</evidence>
<evidence type="ECO:0000313" key="5">
    <source>
        <dbReference type="EMBL" id="PDX86760.1"/>
    </source>
</evidence>
<comment type="caution">
    <text evidence="5">The sequence shown here is derived from an EMBL/GenBank/DDBJ whole genome shotgun (WGS) entry which is preliminary data.</text>
</comment>
<evidence type="ECO:0000256" key="3">
    <source>
        <dbReference type="ARBA" id="ARBA00023163"/>
    </source>
</evidence>
<dbReference type="InterPro" id="IPR000524">
    <property type="entry name" value="Tscrpt_reg_HTH_GntR"/>
</dbReference>
<dbReference type="InterPro" id="IPR036390">
    <property type="entry name" value="WH_DNA-bd_sf"/>
</dbReference>
<dbReference type="SUPFAM" id="SSF46785">
    <property type="entry name" value="Winged helix' DNA-binding domain"/>
    <property type="match status" value="1"/>
</dbReference>
<dbReference type="Pfam" id="PF00392">
    <property type="entry name" value="GntR"/>
    <property type="match status" value="1"/>
</dbReference>
<name>A0A2A7B5S6_9FIRM</name>
<dbReference type="RefSeq" id="WP_097792619.1">
    <property type="nucleotide sequence ID" value="NZ_CP065377.1"/>
</dbReference>
<dbReference type="GO" id="GO:0003700">
    <property type="term" value="F:DNA-binding transcription factor activity"/>
    <property type="evidence" value="ECO:0007669"/>
    <property type="project" value="InterPro"/>
</dbReference>
<dbReference type="SMART" id="SM00345">
    <property type="entry name" value="HTH_GNTR"/>
    <property type="match status" value="1"/>
</dbReference>
<dbReference type="AlphaFoldDB" id="A0A2A7B5S6"/>
<feature type="domain" description="HTH gntR-type" evidence="4">
    <location>
        <begin position="11"/>
        <end position="79"/>
    </location>
</feature>